<dbReference type="RefSeq" id="WP_343967671.1">
    <property type="nucleotide sequence ID" value="NZ_BAAAHK010000004.1"/>
</dbReference>
<keyword evidence="6" id="KW-1185">Reference proteome</keyword>
<keyword evidence="4" id="KW-0732">Signal</keyword>
<dbReference type="PANTHER" id="PTHR10272">
    <property type="entry name" value="PLATELET-ACTIVATING FACTOR ACETYLHYDROLASE"/>
    <property type="match status" value="1"/>
</dbReference>
<evidence type="ECO:0000313" key="6">
    <source>
        <dbReference type="Proteomes" id="UP001500542"/>
    </source>
</evidence>
<dbReference type="EMBL" id="BAAAHK010000004">
    <property type="protein sequence ID" value="GAA0935428.1"/>
    <property type="molecule type" value="Genomic_DNA"/>
</dbReference>
<organism evidence="5 6">
    <name type="scientific">Kribbella koreensis</name>
    <dbReference type="NCBI Taxonomy" id="57909"/>
    <lineage>
        <taxon>Bacteria</taxon>
        <taxon>Bacillati</taxon>
        <taxon>Actinomycetota</taxon>
        <taxon>Actinomycetes</taxon>
        <taxon>Propionibacteriales</taxon>
        <taxon>Kribbellaceae</taxon>
        <taxon>Kribbella</taxon>
    </lineage>
</organism>
<keyword evidence="1" id="KW-0378">Hydrolase</keyword>
<dbReference type="SUPFAM" id="SSF53474">
    <property type="entry name" value="alpha/beta-Hydrolases"/>
    <property type="match status" value="1"/>
</dbReference>
<evidence type="ECO:0000256" key="3">
    <source>
        <dbReference type="ARBA" id="ARBA00023098"/>
    </source>
</evidence>
<dbReference type="PANTHER" id="PTHR10272:SF0">
    <property type="entry name" value="PLATELET-ACTIVATING FACTOR ACETYLHYDROLASE"/>
    <property type="match status" value="1"/>
</dbReference>
<accession>A0ABN1PZ24</accession>
<proteinExistence type="predicted"/>
<comment type="caution">
    <text evidence="5">The sequence shown here is derived from an EMBL/GenBank/DDBJ whole genome shotgun (WGS) entry which is preliminary data.</text>
</comment>
<evidence type="ECO:0000256" key="4">
    <source>
        <dbReference type="SAM" id="SignalP"/>
    </source>
</evidence>
<dbReference type="Proteomes" id="UP001500542">
    <property type="component" value="Unassembled WGS sequence"/>
</dbReference>
<dbReference type="Gene3D" id="3.40.50.1820">
    <property type="entry name" value="alpha/beta hydrolase"/>
    <property type="match status" value="1"/>
</dbReference>
<sequence>MIQRRIIAAALATAFAALAVPVATRVSPPVATAAPVAAASTPYRVVLPEPTGPYGIGMTEVHLTDSRRADPWQPGKRRELMVSVWYPTRGIHRQFAPYAGPAVAPALGADMASLLRLPGETVDLGASTTHARRHAKPCRRHPVLLYSPPSAVSRVIGTNQAEELASRGYVVVTIDHTGEAPVEFPGGRVVGALLPWTAPGAVKKATDTRVADVRFVLDSLPGLPRRLSHAMDLSRIGMYGYSMGGSTAASAMLLDRRIDAGVNLDGGMRDGEEPSEVSRRGLDRPFLLVGGGAHSRSTDPTWSSFWTVQRGWKDELLLPNGGHGSFGDYQFTLPGLARASGIDPAGLSEGLGTVSPEVSVAFTRHALGEFFGRFLKP</sequence>
<evidence type="ECO:0000256" key="2">
    <source>
        <dbReference type="ARBA" id="ARBA00022963"/>
    </source>
</evidence>
<dbReference type="InterPro" id="IPR029058">
    <property type="entry name" value="AB_hydrolase_fold"/>
</dbReference>
<evidence type="ECO:0000256" key="1">
    <source>
        <dbReference type="ARBA" id="ARBA00022801"/>
    </source>
</evidence>
<evidence type="ECO:0000313" key="5">
    <source>
        <dbReference type="EMBL" id="GAA0935428.1"/>
    </source>
</evidence>
<keyword evidence="3" id="KW-0443">Lipid metabolism</keyword>
<reference evidence="5 6" key="1">
    <citation type="journal article" date="2019" name="Int. J. Syst. Evol. Microbiol.">
        <title>The Global Catalogue of Microorganisms (GCM) 10K type strain sequencing project: providing services to taxonomists for standard genome sequencing and annotation.</title>
        <authorList>
            <consortium name="The Broad Institute Genomics Platform"/>
            <consortium name="The Broad Institute Genome Sequencing Center for Infectious Disease"/>
            <person name="Wu L."/>
            <person name="Ma J."/>
        </authorList>
    </citation>
    <scope>NUCLEOTIDE SEQUENCE [LARGE SCALE GENOMIC DNA]</scope>
    <source>
        <strain evidence="5 6">JCM 10977</strain>
    </source>
</reference>
<feature type="signal peptide" evidence="4">
    <location>
        <begin position="1"/>
        <end position="19"/>
    </location>
</feature>
<gene>
    <name evidence="5" type="ORF">GCM10009554_22270</name>
</gene>
<name>A0ABN1PZ24_9ACTN</name>
<feature type="chain" id="PRO_5046924068" evidence="4">
    <location>
        <begin position="20"/>
        <end position="377"/>
    </location>
</feature>
<keyword evidence="2" id="KW-0442">Lipid degradation</keyword>
<protein>
    <submittedName>
        <fullName evidence="5">Lipase</fullName>
    </submittedName>
</protein>